<dbReference type="EMBL" id="JAIQCJ010002079">
    <property type="protein sequence ID" value="KAJ8783601.1"/>
    <property type="molecule type" value="Genomic_DNA"/>
</dbReference>
<feature type="compositionally biased region" description="Low complexity" evidence="1">
    <location>
        <begin position="76"/>
        <end position="96"/>
    </location>
</feature>
<dbReference type="AlphaFoldDB" id="A0AB34GVT2"/>
<organism evidence="2 3">
    <name type="scientific">Eschrichtius robustus</name>
    <name type="common">California gray whale</name>
    <name type="synonym">Eschrichtius gibbosus</name>
    <dbReference type="NCBI Taxonomy" id="9764"/>
    <lineage>
        <taxon>Eukaryota</taxon>
        <taxon>Metazoa</taxon>
        <taxon>Chordata</taxon>
        <taxon>Craniata</taxon>
        <taxon>Vertebrata</taxon>
        <taxon>Euteleostomi</taxon>
        <taxon>Mammalia</taxon>
        <taxon>Eutheria</taxon>
        <taxon>Laurasiatheria</taxon>
        <taxon>Artiodactyla</taxon>
        <taxon>Whippomorpha</taxon>
        <taxon>Cetacea</taxon>
        <taxon>Mysticeti</taxon>
        <taxon>Eschrichtiidae</taxon>
        <taxon>Eschrichtius</taxon>
    </lineage>
</organism>
<proteinExistence type="predicted"/>
<reference evidence="2 3" key="1">
    <citation type="submission" date="2022-11" db="EMBL/GenBank/DDBJ databases">
        <title>Whole genome sequence of Eschrichtius robustus ER-17-0199.</title>
        <authorList>
            <person name="Bruniche-Olsen A."/>
            <person name="Black A.N."/>
            <person name="Fields C.J."/>
            <person name="Walden K."/>
            <person name="Dewoody J.A."/>
        </authorList>
    </citation>
    <scope>NUCLEOTIDE SEQUENCE [LARGE SCALE GENOMIC DNA]</scope>
    <source>
        <strain evidence="2">ER-17-0199</strain>
        <tissue evidence="2">Blubber</tissue>
    </source>
</reference>
<evidence type="ECO:0000256" key="1">
    <source>
        <dbReference type="SAM" id="MobiDB-lite"/>
    </source>
</evidence>
<feature type="compositionally biased region" description="Polar residues" evidence="1">
    <location>
        <begin position="251"/>
        <end position="271"/>
    </location>
</feature>
<name>A0AB34GVT2_ESCRO</name>
<dbReference type="Proteomes" id="UP001159641">
    <property type="component" value="Unassembled WGS sequence"/>
</dbReference>
<feature type="compositionally biased region" description="Basic and acidic residues" evidence="1">
    <location>
        <begin position="1"/>
        <end position="11"/>
    </location>
</feature>
<accession>A0AB34GVT2</accession>
<gene>
    <name evidence="2" type="ORF">J1605_008644</name>
</gene>
<feature type="compositionally biased region" description="Basic and acidic residues" evidence="1">
    <location>
        <begin position="33"/>
        <end position="42"/>
    </location>
</feature>
<feature type="compositionally biased region" description="Low complexity" evidence="1">
    <location>
        <begin position="210"/>
        <end position="222"/>
    </location>
</feature>
<evidence type="ECO:0000313" key="3">
    <source>
        <dbReference type="Proteomes" id="UP001159641"/>
    </source>
</evidence>
<protein>
    <submittedName>
        <fullName evidence="2">Uncharacterized protein</fullName>
    </submittedName>
</protein>
<feature type="region of interest" description="Disordered" evidence="1">
    <location>
        <begin position="207"/>
        <end position="277"/>
    </location>
</feature>
<sequence>MGRGLGEDKPTWKPAGATPGTSVRYARPPTLSHHSEKTERIARQQLSAQAGLDRTQAVGWGRAGSRRQQPVLRAVGGRYPRPGLGPRSSLPGRPSPACAQPQYPAPGGRRVFPGLRGVRLRQRHQLRGRQATFQCPICRPGSSPGSRVQSSRGAVREMQLRFLSTLLRMVPTPPPPPLPPPPPPPCRFRHLPPRLREPVSLSCRIRERPGLPCGRRPPGSSLSRRRSGFARVGLGQTDLGGAGGSTKRSESQVQNASEMQLPTSSEQPCKSRSTDRRKNLAARRERWWKNYLRVGPWASLVAQWLRICLPMQGTRVRALVREDPTCRGATRPVSHNY</sequence>
<comment type="caution">
    <text evidence="2">The sequence shown here is derived from an EMBL/GenBank/DDBJ whole genome shotgun (WGS) entry which is preliminary data.</text>
</comment>
<evidence type="ECO:0000313" key="2">
    <source>
        <dbReference type="EMBL" id="KAJ8783601.1"/>
    </source>
</evidence>
<keyword evidence="3" id="KW-1185">Reference proteome</keyword>
<feature type="region of interest" description="Disordered" evidence="1">
    <location>
        <begin position="1"/>
        <end position="108"/>
    </location>
</feature>